<dbReference type="InterPro" id="IPR036869">
    <property type="entry name" value="J_dom_sf"/>
</dbReference>
<dbReference type="Pfam" id="PF00226">
    <property type="entry name" value="DnaJ"/>
    <property type="match status" value="1"/>
</dbReference>
<feature type="region of interest" description="Disordered" evidence="1">
    <location>
        <begin position="52"/>
        <end position="90"/>
    </location>
</feature>
<dbReference type="Ensembl" id="ENSSRHT00000094949.1">
    <property type="protein sequence ID" value="ENSSRHP00000092455.1"/>
    <property type="gene ID" value="ENSSRHG00000045610.1"/>
</dbReference>
<dbReference type="GO" id="GO:0030544">
    <property type="term" value="F:Hsp70 protein binding"/>
    <property type="evidence" value="ECO:0007669"/>
    <property type="project" value="TreeGrafter"/>
</dbReference>
<sequence>MEVNRDEAERCIEIAIGALEDAQPEKARRFLEKAQRLFPTRRAQGEQLLAWSQSSAAGAADGTEARQRRSGVSSNGAAPVDSSKPYTPEQAEAVRRIKQCKNYYEILGVQKDASEDDLKKAYRKLALKFHPDKNHAPGATEAFKGTAERFHYFASLFPPRNKKIKR</sequence>
<dbReference type="PANTHER" id="PTHR43908:SF8">
    <property type="entry name" value="DNAJ HOMOLOG SUBFAMILY B MEMBER 12"/>
    <property type="match status" value="1"/>
</dbReference>
<dbReference type="CDD" id="cd06257">
    <property type="entry name" value="DnaJ"/>
    <property type="match status" value="1"/>
</dbReference>
<evidence type="ECO:0000259" key="2">
    <source>
        <dbReference type="PROSITE" id="PS50076"/>
    </source>
</evidence>
<reference evidence="3" key="2">
    <citation type="submission" date="2025-09" db="UniProtKB">
        <authorList>
            <consortium name="Ensembl"/>
        </authorList>
    </citation>
    <scope>IDENTIFICATION</scope>
</reference>
<proteinExistence type="predicted"/>
<dbReference type="PRINTS" id="PR00625">
    <property type="entry name" value="JDOMAIN"/>
</dbReference>
<feature type="domain" description="J" evidence="2">
    <location>
        <begin position="102"/>
        <end position="166"/>
    </location>
</feature>
<dbReference type="Gene3D" id="1.10.287.110">
    <property type="entry name" value="DnaJ domain"/>
    <property type="match status" value="1"/>
</dbReference>
<keyword evidence="4" id="KW-1185">Reference proteome</keyword>
<dbReference type="Proteomes" id="UP000472270">
    <property type="component" value="Unassembled WGS sequence"/>
</dbReference>
<dbReference type="PANTHER" id="PTHR43908">
    <property type="entry name" value="AT29763P-RELATED"/>
    <property type="match status" value="1"/>
</dbReference>
<dbReference type="GO" id="GO:0005789">
    <property type="term" value="C:endoplasmic reticulum membrane"/>
    <property type="evidence" value="ECO:0007669"/>
    <property type="project" value="TreeGrafter"/>
</dbReference>
<reference evidence="3" key="1">
    <citation type="submission" date="2025-08" db="UniProtKB">
        <authorList>
            <consortium name="Ensembl"/>
        </authorList>
    </citation>
    <scope>IDENTIFICATION</scope>
</reference>
<dbReference type="InterPro" id="IPR001623">
    <property type="entry name" value="DnaJ_domain"/>
</dbReference>
<gene>
    <name evidence="3" type="primary">LOC107732760</name>
</gene>
<evidence type="ECO:0000313" key="4">
    <source>
        <dbReference type="Proteomes" id="UP000472270"/>
    </source>
</evidence>
<dbReference type="SMART" id="SM00271">
    <property type="entry name" value="DnaJ"/>
    <property type="match status" value="1"/>
</dbReference>
<dbReference type="GO" id="GO:0071218">
    <property type="term" value="P:cellular response to misfolded protein"/>
    <property type="evidence" value="ECO:0007669"/>
    <property type="project" value="TreeGrafter"/>
</dbReference>
<dbReference type="AlphaFoldDB" id="A0A673MIX5"/>
<evidence type="ECO:0000256" key="1">
    <source>
        <dbReference type="SAM" id="MobiDB-lite"/>
    </source>
</evidence>
<dbReference type="SUPFAM" id="SSF46565">
    <property type="entry name" value="Chaperone J-domain"/>
    <property type="match status" value="1"/>
</dbReference>
<accession>A0A673MIX5</accession>
<name>A0A673MIX5_9TELE</name>
<organism evidence="3 4">
    <name type="scientific">Sinocyclocheilus rhinocerous</name>
    <dbReference type="NCBI Taxonomy" id="307959"/>
    <lineage>
        <taxon>Eukaryota</taxon>
        <taxon>Metazoa</taxon>
        <taxon>Chordata</taxon>
        <taxon>Craniata</taxon>
        <taxon>Vertebrata</taxon>
        <taxon>Euteleostomi</taxon>
        <taxon>Actinopterygii</taxon>
        <taxon>Neopterygii</taxon>
        <taxon>Teleostei</taxon>
        <taxon>Ostariophysi</taxon>
        <taxon>Cypriniformes</taxon>
        <taxon>Cyprinidae</taxon>
        <taxon>Cyprininae</taxon>
        <taxon>Sinocyclocheilus</taxon>
    </lineage>
</organism>
<evidence type="ECO:0000313" key="3">
    <source>
        <dbReference type="Ensembl" id="ENSSRHP00000092455.1"/>
    </source>
</evidence>
<dbReference type="InterPro" id="IPR051100">
    <property type="entry name" value="DnaJ_subfamily_B/C"/>
</dbReference>
<protein>
    <submittedName>
        <fullName evidence="3">DnaJ homolog subfamily B member 12-like</fullName>
    </submittedName>
</protein>
<dbReference type="PROSITE" id="PS50076">
    <property type="entry name" value="DNAJ_2"/>
    <property type="match status" value="1"/>
</dbReference>